<comment type="caution">
    <text evidence="2">The sequence shown here is derived from an EMBL/GenBank/DDBJ whole genome shotgun (WGS) entry which is preliminary data.</text>
</comment>
<dbReference type="EMBL" id="MCBQ01021556">
    <property type="protein sequence ID" value="RKF53805.1"/>
    <property type="molecule type" value="Genomic_DNA"/>
</dbReference>
<gene>
    <name evidence="2" type="ORF">GcM3_215001</name>
</gene>
<dbReference type="Proteomes" id="UP000283383">
    <property type="component" value="Unassembled WGS sequence"/>
</dbReference>
<reference evidence="2 3" key="1">
    <citation type="journal article" date="2018" name="BMC Genomics">
        <title>Comparative genome analyses reveal sequence features reflecting distinct modes of host-adaptation between dicot and monocot powdery mildew.</title>
        <authorList>
            <person name="Wu Y."/>
            <person name="Ma X."/>
            <person name="Pan Z."/>
            <person name="Kale S.D."/>
            <person name="Song Y."/>
            <person name="King H."/>
            <person name="Zhang Q."/>
            <person name="Presley C."/>
            <person name="Deng X."/>
            <person name="Wei C.I."/>
            <person name="Xiao S."/>
        </authorList>
    </citation>
    <scope>NUCLEOTIDE SEQUENCE [LARGE SCALE GENOMIC DNA]</scope>
    <source>
        <strain evidence="2">UMSG3</strain>
    </source>
</reference>
<protein>
    <submittedName>
        <fullName evidence="2">Uncharacterized protein</fullName>
    </submittedName>
</protein>
<feature type="chain" id="PRO_5019325687" evidence="1">
    <location>
        <begin position="17"/>
        <end position="120"/>
    </location>
</feature>
<name>A0A420H8P4_9PEZI</name>
<evidence type="ECO:0000313" key="3">
    <source>
        <dbReference type="Proteomes" id="UP000283383"/>
    </source>
</evidence>
<proteinExistence type="predicted"/>
<organism evidence="2 3">
    <name type="scientific">Golovinomyces cichoracearum</name>
    <dbReference type="NCBI Taxonomy" id="62708"/>
    <lineage>
        <taxon>Eukaryota</taxon>
        <taxon>Fungi</taxon>
        <taxon>Dikarya</taxon>
        <taxon>Ascomycota</taxon>
        <taxon>Pezizomycotina</taxon>
        <taxon>Leotiomycetes</taxon>
        <taxon>Erysiphales</taxon>
        <taxon>Erysiphaceae</taxon>
        <taxon>Golovinomyces</taxon>
    </lineage>
</organism>
<sequence length="120" mass="12738">MLLAITFLILYRLILDLKRPCEPTSSLFIGKIGKTIQLRNIVNGTGNDSLYGKNDLYETIDNMQPSTTEVVLPSFPPLLLVVVAATEDPGLAVAGGHELCSAAIATARAALALGGVKIMK</sequence>
<evidence type="ECO:0000313" key="2">
    <source>
        <dbReference type="EMBL" id="RKF53805.1"/>
    </source>
</evidence>
<keyword evidence="1" id="KW-0732">Signal</keyword>
<keyword evidence="3" id="KW-1185">Reference proteome</keyword>
<evidence type="ECO:0000256" key="1">
    <source>
        <dbReference type="SAM" id="SignalP"/>
    </source>
</evidence>
<dbReference type="AlphaFoldDB" id="A0A420H8P4"/>
<accession>A0A420H8P4</accession>
<feature type="signal peptide" evidence="1">
    <location>
        <begin position="1"/>
        <end position="16"/>
    </location>
</feature>